<dbReference type="Gene3D" id="1.10.510.10">
    <property type="entry name" value="Transferase(Phosphotransferase) domain 1"/>
    <property type="match status" value="1"/>
</dbReference>
<dbReference type="GO" id="GO:0043235">
    <property type="term" value="C:receptor complex"/>
    <property type="evidence" value="ECO:0007669"/>
    <property type="project" value="TreeGrafter"/>
</dbReference>
<organism evidence="2 3">
    <name type="scientific">Polypedilum vanderplanki</name>
    <name type="common">Sleeping chironomid midge</name>
    <dbReference type="NCBI Taxonomy" id="319348"/>
    <lineage>
        <taxon>Eukaryota</taxon>
        <taxon>Metazoa</taxon>
        <taxon>Ecdysozoa</taxon>
        <taxon>Arthropoda</taxon>
        <taxon>Hexapoda</taxon>
        <taxon>Insecta</taxon>
        <taxon>Pterygota</taxon>
        <taxon>Neoptera</taxon>
        <taxon>Endopterygota</taxon>
        <taxon>Diptera</taxon>
        <taxon>Nematocera</taxon>
        <taxon>Chironomoidea</taxon>
        <taxon>Chironomidae</taxon>
        <taxon>Chironominae</taxon>
        <taxon>Polypedilum</taxon>
        <taxon>Polypedilum</taxon>
    </lineage>
</organism>
<comment type="caution">
    <text evidence="2">The sequence shown here is derived from an EMBL/GenBank/DDBJ whole genome shotgun (WGS) entry which is preliminary data.</text>
</comment>
<dbReference type="GO" id="GO:0005886">
    <property type="term" value="C:plasma membrane"/>
    <property type="evidence" value="ECO:0007669"/>
    <property type="project" value="TreeGrafter"/>
</dbReference>
<protein>
    <recommendedName>
        <fullName evidence="1">Protein kinase domain-containing protein</fullName>
    </recommendedName>
</protein>
<accession>A0A9J6C1Y6</accession>
<dbReference type="GO" id="GO:0004714">
    <property type="term" value="F:transmembrane receptor protein tyrosine kinase activity"/>
    <property type="evidence" value="ECO:0007669"/>
    <property type="project" value="TreeGrafter"/>
</dbReference>
<dbReference type="PROSITE" id="PS00109">
    <property type="entry name" value="PROTEIN_KINASE_TYR"/>
    <property type="match status" value="1"/>
</dbReference>
<keyword evidence="3" id="KW-1185">Reference proteome</keyword>
<feature type="domain" description="Protein kinase" evidence="1">
    <location>
        <begin position="1"/>
        <end position="136"/>
    </location>
</feature>
<proteinExistence type="predicted"/>
<dbReference type="Proteomes" id="UP001107558">
    <property type="component" value="Chromosome 2"/>
</dbReference>
<evidence type="ECO:0000313" key="3">
    <source>
        <dbReference type="Proteomes" id="UP001107558"/>
    </source>
</evidence>
<name>A0A9J6C1Y6_POLVA</name>
<dbReference type="InterPro" id="IPR050122">
    <property type="entry name" value="RTK"/>
</dbReference>
<dbReference type="EMBL" id="JADBJN010000002">
    <property type="protein sequence ID" value="KAG5675896.1"/>
    <property type="molecule type" value="Genomic_DNA"/>
</dbReference>
<reference evidence="2" key="1">
    <citation type="submission" date="2021-03" db="EMBL/GenBank/DDBJ databases">
        <title>Chromosome level genome of the anhydrobiotic midge Polypedilum vanderplanki.</title>
        <authorList>
            <person name="Yoshida Y."/>
            <person name="Kikawada T."/>
            <person name="Gusev O."/>
        </authorList>
    </citation>
    <scope>NUCLEOTIDE SEQUENCE</scope>
    <source>
        <strain evidence="2">NIAS01</strain>
        <tissue evidence="2">Whole body or cell culture</tissue>
    </source>
</reference>
<dbReference type="InterPro" id="IPR001245">
    <property type="entry name" value="Ser-Thr/Tyr_kinase_cat_dom"/>
</dbReference>
<dbReference type="OrthoDB" id="7789554at2759"/>
<dbReference type="AlphaFoldDB" id="A0A9J6C1Y6"/>
<dbReference type="GO" id="GO:0005524">
    <property type="term" value="F:ATP binding"/>
    <property type="evidence" value="ECO:0007669"/>
    <property type="project" value="InterPro"/>
</dbReference>
<gene>
    <name evidence="2" type="ORF">PVAND_005756</name>
</gene>
<dbReference type="PROSITE" id="PS50011">
    <property type="entry name" value="PROTEIN_KINASE_DOM"/>
    <property type="match status" value="1"/>
</dbReference>
<dbReference type="GO" id="GO:0007169">
    <property type="term" value="P:cell surface receptor protein tyrosine kinase signaling pathway"/>
    <property type="evidence" value="ECO:0007669"/>
    <property type="project" value="TreeGrafter"/>
</dbReference>
<sequence>MTNNDMTWHFPVLKPEDSGVYECIAENRIATEKKTSRCCDNNLLGFSSCTWHGLFSYKKVLHGDLAAKNLLCDDNIVKICDFGLARSMYKNDNYKKKGEAPLPFKWLSIEAISDHVFSTYSDVWAYAGVVFGNYLP</sequence>
<dbReference type="Pfam" id="PF07714">
    <property type="entry name" value="PK_Tyr_Ser-Thr"/>
    <property type="match status" value="1"/>
</dbReference>
<dbReference type="PANTHER" id="PTHR24416:SF600">
    <property type="entry name" value="PDGF- AND VEGF-RECEPTOR RELATED, ISOFORM J"/>
    <property type="match status" value="1"/>
</dbReference>
<dbReference type="InterPro" id="IPR011009">
    <property type="entry name" value="Kinase-like_dom_sf"/>
</dbReference>
<dbReference type="InterPro" id="IPR008266">
    <property type="entry name" value="Tyr_kinase_AS"/>
</dbReference>
<evidence type="ECO:0000259" key="1">
    <source>
        <dbReference type="PROSITE" id="PS50011"/>
    </source>
</evidence>
<dbReference type="CDD" id="cd00096">
    <property type="entry name" value="Ig"/>
    <property type="match status" value="1"/>
</dbReference>
<dbReference type="SUPFAM" id="SSF56112">
    <property type="entry name" value="Protein kinase-like (PK-like)"/>
    <property type="match status" value="1"/>
</dbReference>
<dbReference type="InterPro" id="IPR000719">
    <property type="entry name" value="Prot_kinase_dom"/>
</dbReference>
<evidence type="ECO:0000313" key="2">
    <source>
        <dbReference type="EMBL" id="KAG5675896.1"/>
    </source>
</evidence>
<dbReference type="PANTHER" id="PTHR24416">
    <property type="entry name" value="TYROSINE-PROTEIN KINASE RECEPTOR"/>
    <property type="match status" value="1"/>
</dbReference>